<dbReference type="Proteomes" id="UP001279734">
    <property type="component" value="Unassembled WGS sequence"/>
</dbReference>
<proteinExistence type="predicted"/>
<evidence type="ECO:0000313" key="3">
    <source>
        <dbReference type="Proteomes" id="UP001279734"/>
    </source>
</evidence>
<comment type="caution">
    <text evidence="2">The sequence shown here is derived from an EMBL/GenBank/DDBJ whole genome shotgun (WGS) entry which is preliminary data.</text>
</comment>
<dbReference type="AlphaFoldDB" id="A0AAD3S3W3"/>
<keyword evidence="1" id="KW-0732">Signal</keyword>
<evidence type="ECO:0000313" key="2">
    <source>
        <dbReference type="EMBL" id="GMH03801.1"/>
    </source>
</evidence>
<reference evidence="2" key="1">
    <citation type="submission" date="2023-05" db="EMBL/GenBank/DDBJ databases">
        <title>Nepenthes gracilis genome sequencing.</title>
        <authorList>
            <person name="Fukushima K."/>
        </authorList>
    </citation>
    <scope>NUCLEOTIDE SEQUENCE</scope>
    <source>
        <strain evidence="2">SING2019-196</strain>
    </source>
</reference>
<feature type="chain" id="PRO_5041934170" evidence="1">
    <location>
        <begin position="23"/>
        <end position="140"/>
    </location>
</feature>
<evidence type="ECO:0000256" key="1">
    <source>
        <dbReference type="SAM" id="SignalP"/>
    </source>
</evidence>
<dbReference type="EMBL" id="BSYO01000004">
    <property type="protein sequence ID" value="GMH03801.1"/>
    <property type="molecule type" value="Genomic_DNA"/>
</dbReference>
<protein>
    <submittedName>
        <fullName evidence="2">Uncharacterized protein</fullName>
    </submittedName>
</protein>
<gene>
    <name evidence="2" type="ORF">Nepgr_005640</name>
</gene>
<organism evidence="2 3">
    <name type="scientific">Nepenthes gracilis</name>
    <name type="common">Slender pitcher plant</name>
    <dbReference type="NCBI Taxonomy" id="150966"/>
    <lineage>
        <taxon>Eukaryota</taxon>
        <taxon>Viridiplantae</taxon>
        <taxon>Streptophyta</taxon>
        <taxon>Embryophyta</taxon>
        <taxon>Tracheophyta</taxon>
        <taxon>Spermatophyta</taxon>
        <taxon>Magnoliopsida</taxon>
        <taxon>eudicotyledons</taxon>
        <taxon>Gunneridae</taxon>
        <taxon>Pentapetalae</taxon>
        <taxon>Caryophyllales</taxon>
        <taxon>Nepenthaceae</taxon>
        <taxon>Nepenthes</taxon>
    </lineage>
</organism>
<sequence length="140" mass="15286">MESKGLTGRCGVLLLNMEVACAFSIDDTVEKVAGNPVYPHVKSLIHGGLLSITESDVGGVCRQTKFCFTDLLDMETIRLPEHLLSKPLFSSCASMGQRSCQIRKAFDEEEKNAASILSPWLKLIPSLPTEKGRVELLCSS</sequence>
<keyword evidence="3" id="KW-1185">Reference proteome</keyword>
<feature type="signal peptide" evidence="1">
    <location>
        <begin position="1"/>
        <end position="22"/>
    </location>
</feature>
<name>A0AAD3S3W3_NEPGR</name>
<accession>A0AAD3S3W3</accession>